<dbReference type="InterPro" id="IPR027267">
    <property type="entry name" value="AH/BAR_dom_sf"/>
</dbReference>
<dbReference type="Gene3D" id="2.30.30.40">
    <property type="entry name" value="SH3 Domains"/>
    <property type="match status" value="1"/>
</dbReference>
<dbReference type="InterPro" id="IPR001452">
    <property type="entry name" value="SH3_domain"/>
</dbReference>
<feature type="compositionally biased region" description="Low complexity" evidence="4">
    <location>
        <begin position="104"/>
        <end position="121"/>
    </location>
</feature>
<gene>
    <name evidence="9" type="primary">LOC116946144</name>
</gene>
<feature type="domain" description="SH3" evidence="5">
    <location>
        <begin position="1"/>
        <end position="61"/>
    </location>
</feature>
<dbReference type="SMART" id="SM00326">
    <property type="entry name" value="SH3"/>
    <property type="match status" value="1"/>
</dbReference>
<sequence length="474" mass="53983">MAGTMCVAMYQYTGDINQQGLSFGAGDTIRVFHTTEDGWWEGEKDGIRGWFPASYVHILEKPEPGDTEEPEMSHLPEGWQCFSSPQGPKYYVNTSTNETTWEKPTGSTTSSSPAASPGLGPVSPPEKKITENGFHSVSSEEKTSLKKTNSNDLHQGPTTDVPAPKKSKLTTITTNCVTFPGSESTAEQSLLKPDEWSYCDHFWADKLDAHSKKATSGFNVLLAKQMKGQQMSREMAEFIRQRVKIEEEYAKNLSKLSQCPLALQEEGTLGESWAQVKISLSAEAEVHLKFAAKLSSEVEKPLFSFREHFGKEMRKKEHHIANHRKLLTTRYSSVQKARKVLAKRQRELEMKVKHNEIKPSNKAEEEIMKARMRSTQGGDDLKKCVDLYNQAQFRWFEEMVTSSLELERLEVERIEQIEQHLNRYTQLRHETDVFNQSTMEAVNQSLQKVDPNRDRELWVKDTRTGSVRPVDMDL</sequence>
<dbReference type="GO" id="GO:0030136">
    <property type="term" value="C:clathrin-coated vesicle"/>
    <property type="evidence" value="ECO:0007669"/>
    <property type="project" value="TreeGrafter"/>
</dbReference>
<evidence type="ECO:0000256" key="4">
    <source>
        <dbReference type="SAM" id="MobiDB-lite"/>
    </source>
</evidence>
<protein>
    <submittedName>
        <fullName evidence="9">Growth arrest-specific protein 7-like isoform X1</fullName>
    </submittedName>
</protein>
<dbReference type="GO" id="GO:0048812">
    <property type="term" value="P:neuron projection morphogenesis"/>
    <property type="evidence" value="ECO:0007669"/>
    <property type="project" value="TreeGrafter"/>
</dbReference>
<keyword evidence="1 2" id="KW-0728">SH3 domain</keyword>
<dbReference type="InterPro" id="IPR036020">
    <property type="entry name" value="WW_dom_sf"/>
</dbReference>
<proteinExistence type="predicted"/>
<dbReference type="GO" id="GO:0048268">
    <property type="term" value="P:clathrin coat assembly"/>
    <property type="evidence" value="ECO:0007669"/>
    <property type="project" value="TreeGrafter"/>
</dbReference>
<organism evidence="8 9">
    <name type="scientific">Petromyzon marinus</name>
    <name type="common">Sea lamprey</name>
    <dbReference type="NCBI Taxonomy" id="7757"/>
    <lineage>
        <taxon>Eukaryota</taxon>
        <taxon>Metazoa</taxon>
        <taxon>Chordata</taxon>
        <taxon>Craniata</taxon>
        <taxon>Vertebrata</taxon>
        <taxon>Cyclostomata</taxon>
        <taxon>Hyperoartia</taxon>
        <taxon>Petromyzontiformes</taxon>
        <taxon>Petromyzontidae</taxon>
        <taxon>Petromyzon</taxon>
    </lineage>
</organism>
<dbReference type="GO" id="GO:0005905">
    <property type="term" value="C:clathrin-coated pit"/>
    <property type="evidence" value="ECO:0007669"/>
    <property type="project" value="TreeGrafter"/>
</dbReference>
<dbReference type="SUPFAM" id="SSF50044">
    <property type="entry name" value="SH3-domain"/>
    <property type="match status" value="1"/>
</dbReference>
<evidence type="ECO:0000313" key="9">
    <source>
        <dbReference type="RefSeq" id="XP_032816928.1"/>
    </source>
</evidence>
<dbReference type="CDD" id="cd00201">
    <property type="entry name" value="WW"/>
    <property type="match status" value="1"/>
</dbReference>
<dbReference type="RefSeq" id="XP_032816928.1">
    <property type="nucleotide sequence ID" value="XM_032961037.1"/>
</dbReference>
<dbReference type="Pfam" id="PF07653">
    <property type="entry name" value="SH3_2"/>
    <property type="match status" value="1"/>
</dbReference>
<dbReference type="Gene3D" id="1.20.1270.60">
    <property type="entry name" value="Arfaptin homology (AH) domain/BAR domain"/>
    <property type="match status" value="1"/>
</dbReference>
<feature type="region of interest" description="Disordered" evidence="4">
    <location>
        <begin position="92"/>
        <end position="167"/>
    </location>
</feature>
<evidence type="ECO:0000256" key="3">
    <source>
        <dbReference type="PROSITE-ProRule" id="PRU01077"/>
    </source>
</evidence>
<dbReference type="Pfam" id="PF16623">
    <property type="entry name" value="WW_FCH_linker"/>
    <property type="match status" value="1"/>
</dbReference>
<dbReference type="InterPro" id="IPR031160">
    <property type="entry name" value="F_BAR_dom"/>
</dbReference>
<evidence type="ECO:0000259" key="5">
    <source>
        <dbReference type="PROSITE" id="PS50002"/>
    </source>
</evidence>
<evidence type="ECO:0000256" key="1">
    <source>
        <dbReference type="ARBA" id="ARBA00022443"/>
    </source>
</evidence>
<keyword evidence="3" id="KW-0175">Coiled coil</keyword>
<evidence type="ECO:0000313" key="8">
    <source>
        <dbReference type="Proteomes" id="UP001318040"/>
    </source>
</evidence>
<feature type="compositionally biased region" description="Polar residues" evidence="4">
    <location>
        <begin position="146"/>
        <end position="158"/>
    </location>
</feature>
<dbReference type="Pfam" id="PF00611">
    <property type="entry name" value="FCH"/>
    <property type="match status" value="1"/>
</dbReference>
<evidence type="ECO:0000259" key="6">
    <source>
        <dbReference type="PROSITE" id="PS50020"/>
    </source>
</evidence>
<dbReference type="InterPro" id="IPR036028">
    <property type="entry name" value="SH3-like_dom_sf"/>
</dbReference>
<dbReference type="SUPFAM" id="SSF103657">
    <property type="entry name" value="BAR/IMD domain-like"/>
    <property type="match status" value="1"/>
</dbReference>
<dbReference type="PROSITE" id="PS50002">
    <property type="entry name" value="SH3"/>
    <property type="match status" value="1"/>
</dbReference>
<dbReference type="SMART" id="SM00055">
    <property type="entry name" value="FCH"/>
    <property type="match status" value="1"/>
</dbReference>
<keyword evidence="8" id="KW-1185">Reference proteome</keyword>
<dbReference type="GO" id="GO:0005886">
    <property type="term" value="C:plasma membrane"/>
    <property type="evidence" value="ECO:0007669"/>
    <property type="project" value="TreeGrafter"/>
</dbReference>
<dbReference type="GO" id="GO:0072583">
    <property type="term" value="P:clathrin-dependent endocytosis"/>
    <property type="evidence" value="ECO:0007669"/>
    <property type="project" value="TreeGrafter"/>
</dbReference>
<dbReference type="SUPFAM" id="SSF51045">
    <property type="entry name" value="WW domain"/>
    <property type="match status" value="1"/>
</dbReference>
<dbReference type="Proteomes" id="UP001318040">
    <property type="component" value="Chromosome 26"/>
</dbReference>
<dbReference type="GeneID" id="116946144"/>
<evidence type="ECO:0000259" key="7">
    <source>
        <dbReference type="PROSITE" id="PS51741"/>
    </source>
</evidence>
<dbReference type="Gene3D" id="2.20.70.10">
    <property type="match status" value="1"/>
</dbReference>
<reference evidence="9" key="1">
    <citation type="submission" date="2025-08" db="UniProtKB">
        <authorList>
            <consortium name="RefSeq"/>
        </authorList>
    </citation>
    <scope>IDENTIFICATION</scope>
    <source>
        <tissue evidence="9">Sperm</tissue>
    </source>
</reference>
<dbReference type="KEGG" id="pmrn:116946144"/>
<dbReference type="PROSITE" id="PS51741">
    <property type="entry name" value="F_BAR"/>
    <property type="match status" value="1"/>
</dbReference>
<dbReference type="AlphaFoldDB" id="A0AAJ7TFD6"/>
<feature type="domain" description="WW" evidence="6">
    <location>
        <begin position="73"/>
        <end position="106"/>
    </location>
</feature>
<dbReference type="PANTHER" id="PTHR23065">
    <property type="entry name" value="PROLINE-SERINE-THREONINE PHOSPHATASE INTERACTING PROTEIN 1"/>
    <property type="match status" value="1"/>
</dbReference>
<dbReference type="Pfam" id="PF00397">
    <property type="entry name" value="WW"/>
    <property type="match status" value="1"/>
</dbReference>
<evidence type="ECO:0000256" key="2">
    <source>
        <dbReference type="PROSITE-ProRule" id="PRU00192"/>
    </source>
</evidence>
<dbReference type="PROSITE" id="PS50020">
    <property type="entry name" value="WW_DOMAIN_2"/>
    <property type="match status" value="1"/>
</dbReference>
<dbReference type="InterPro" id="IPR001202">
    <property type="entry name" value="WW_dom"/>
</dbReference>
<accession>A0AAJ7TFD6</accession>
<dbReference type="SMART" id="SM00456">
    <property type="entry name" value="WW"/>
    <property type="match status" value="1"/>
</dbReference>
<dbReference type="PROSITE" id="PS01159">
    <property type="entry name" value="WW_DOMAIN_1"/>
    <property type="match status" value="1"/>
</dbReference>
<dbReference type="InterPro" id="IPR001060">
    <property type="entry name" value="FCH_dom"/>
</dbReference>
<name>A0AAJ7TFD6_PETMA</name>
<dbReference type="PRINTS" id="PR00452">
    <property type="entry name" value="SH3DOMAIN"/>
</dbReference>
<dbReference type="PANTHER" id="PTHR23065:SF57">
    <property type="entry name" value="GROWTH ARREST-SPECIFIC PROTEIN 7"/>
    <property type="match status" value="1"/>
</dbReference>
<feature type="domain" description="F-BAR" evidence="7">
    <location>
        <begin position="194"/>
        <end position="454"/>
    </location>
</feature>
<dbReference type="FunFam" id="1.20.1270.60:FF:000024">
    <property type="entry name" value="growth arrest-specific protein 7 isoform X2"/>
    <property type="match status" value="1"/>
</dbReference>